<dbReference type="SUPFAM" id="SSF81301">
    <property type="entry name" value="Nucleotidyltransferase"/>
    <property type="match status" value="1"/>
</dbReference>
<gene>
    <name evidence="2" type="ORF">HA222_00945</name>
    <name evidence="3" type="ORF">J4478_01415</name>
</gene>
<evidence type="ECO:0000313" key="2">
    <source>
        <dbReference type="EMBL" id="HIH21215.1"/>
    </source>
</evidence>
<dbReference type="AlphaFoldDB" id="A0A7J4JY99"/>
<organism evidence="2 4">
    <name type="scientific">Candidatus Iainarchaeum sp</name>
    <dbReference type="NCBI Taxonomy" id="3101447"/>
    <lineage>
        <taxon>Archaea</taxon>
        <taxon>Candidatus Iainarchaeota</taxon>
        <taxon>Candidatus Iainarchaeia</taxon>
        <taxon>Candidatus Iainarchaeales</taxon>
        <taxon>Candidatus Iainarchaeaceae</taxon>
        <taxon>Candidatus Iainarchaeum</taxon>
    </lineage>
</organism>
<evidence type="ECO:0000313" key="4">
    <source>
        <dbReference type="Proteomes" id="UP000590964"/>
    </source>
</evidence>
<accession>A0A7J4JY99</accession>
<dbReference type="EMBL" id="JAGVWB010000008">
    <property type="protein sequence ID" value="MBS3058042.1"/>
    <property type="molecule type" value="Genomic_DNA"/>
</dbReference>
<dbReference type="Proteomes" id="UP000680185">
    <property type="component" value="Unassembled WGS sequence"/>
</dbReference>
<sequence>MNLSLLFSTSERIEILRAVVFLEKEFRVSETAKKLKVSKGLVSKYFGILMKEKLLSRKGGNKLIVENNVSVKSIKLVLNLLAVNMVSFKKFGFVKAAGLYGSCAKGANTESSDLDLWVLTGKAQDMQLAGFSAEVKKKLPKARLFFLTKEKLEALKKSDSLFYNSLFFGSIIVYGAENAL</sequence>
<protein>
    <submittedName>
        <fullName evidence="3">Nucleotidyltransferase domain-containing protein</fullName>
    </submittedName>
</protein>
<evidence type="ECO:0000313" key="3">
    <source>
        <dbReference type="EMBL" id="MBS3058042.1"/>
    </source>
</evidence>
<evidence type="ECO:0000259" key="1">
    <source>
        <dbReference type="Pfam" id="PF18765"/>
    </source>
</evidence>
<name>A0A7J4JY99_9ARCH</name>
<dbReference type="CDD" id="cd05403">
    <property type="entry name" value="NT_KNTase_like"/>
    <property type="match status" value="1"/>
</dbReference>
<reference evidence="3" key="3">
    <citation type="submission" date="2021-05" db="EMBL/GenBank/DDBJ databases">
        <title>Protein family content uncovers lineage relationships and bacterial pathway maintenance mechanisms in DPANN archaea.</title>
        <authorList>
            <person name="Castelle C.J."/>
            <person name="Meheust R."/>
            <person name="Jaffe A.L."/>
            <person name="Seitz K."/>
            <person name="Gong X."/>
            <person name="Baker B.J."/>
            <person name="Banfield J.F."/>
        </authorList>
    </citation>
    <scope>NUCLEOTIDE SEQUENCE</scope>
    <source>
        <strain evidence="3">RIFCSPLOWO2_01_FULL_43_13</strain>
    </source>
</reference>
<comment type="caution">
    <text evidence="2">The sequence shown here is derived from an EMBL/GenBank/DDBJ whole genome shotgun (WGS) entry which is preliminary data.</text>
</comment>
<reference evidence="2" key="1">
    <citation type="journal article" date="2020" name="bioRxiv">
        <title>A rank-normalized archaeal taxonomy based on genome phylogeny resolves widespread incomplete and uneven classifications.</title>
        <authorList>
            <person name="Rinke C."/>
            <person name="Chuvochina M."/>
            <person name="Mussig A.J."/>
            <person name="Chaumeil P.-A."/>
            <person name="Waite D.W."/>
            <person name="Whitman W.B."/>
            <person name="Parks D.H."/>
            <person name="Hugenholtz P."/>
        </authorList>
    </citation>
    <scope>NUCLEOTIDE SEQUENCE</scope>
    <source>
        <strain evidence="2">UBA10191</strain>
    </source>
</reference>
<dbReference type="Proteomes" id="UP000590964">
    <property type="component" value="Unassembled WGS sequence"/>
</dbReference>
<dbReference type="EMBL" id="DUFW01000016">
    <property type="protein sequence ID" value="HIH21215.1"/>
    <property type="molecule type" value="Genomic_DNA"/>
</dbReference>
<feature type="domain" description="Polymerase beta nucleotidyltransferase" evidence="1">
    <location>
        <begin position="88"/>
        <end position="157"/>
    </location>
</feature>
<dbReference type="Pfam" id="PF18765">
    <property type="entry name" value="Polbeta"/>
    <property type="match status" value="1"/>
</dbReference>
<proteinExistence type="predicted"/>
<dbReference type="Gene3D" id="3.30.460.10">
    <property type="entry name" value="Beta Polymerase, domain 2"/>
    <property type="match status" value="1"/>
</dbReference>
<dbReference type="InterPro" id="IPR043519">
    <property type="entry name" value="NT_sf"/>
</dbReference>
<dbReference type="InterPro" id="IPR041633">
    <property type="entry name" value="Polbeta"/>
</dbReference>
<reference evidence="3" key="2">
    <citation type="submission" date="2021-03" db="EMBL/GenBank/DDBJ databases">
        <authorList>
            <person name="Jaffe A."/>
        </authorList>
    </citation>
    <scope>NUCLEOTIDE SEQUENCE</scope>
    <source>
        <strain evidence="3">RIFCSPLOWO2_01_FULL_43_13</strain>
    </source>
</reference>